<dbReference type="Proteomes" id="UP001592530">
    <property type="component" value="Unassembled WGS sequence"/>
</dbReference>
<feature type="domain" description="Beta-ketoacyl synthase-like N-terminal" evidence="2">
    <location>
        <begin position="16"/>
        <end position="206"/>
    </location>
</feature>
<organism evidence="3 4">
    <name type="scientific">Streptacidiphilus alkalitolerans</name>
    <dbReference type="NCBI Taxonomy" id="3342712"/>
    <lineage>
        <taxon>Bacteria</taxon>
        <taxon>Bacillati</taxon>
        <taxon>Actinomycetota</taxon>
        <taxon>Actinomycetes</taxon>
        <taxon>Kitasatosporales</taxon>
        <taxon>Streptomycetaceae</taxon>
        <taxon>Streptacidiphilus</taxon>
    </lineage>
</organism>
<protein>
    <submittedName>
        <fullName evidence="3">Beta-ketoacyl synthase N-terminal-like domain-containing protein</fullName>
    </submittedName>
</protein>
<gene>
    <name evidence="3" type="ORF">ACEZDB_26695</name>
</gene>
<evidence type="ECO:0000313" key="4">
    <source>
        <dbReference type="Proteomes" id="UP001592530"/>
    </source>
</evidence>
<dbReference type="EMBL" id="JBHEZY010000012">
    <property type="protein sequence ID" value="MFC1434237.1"/>
    <property type="molecule type" value="Genomic_DNA"/>
</dbReference>
<keyword evidence="1" id="KW-0808">Transferase</keyword>
<evidence type="ECO:0000259" key="2">
    <source>
        <dbReference type="Pfam" id="PF00109"/>
    </source>
</evidence>
<dbReference type="PANTHER" id="PTHR11712:SF336">
    <property type="entry name" value="3-OXOACYL-[ACYL-CARRIER-PROTEIN] SYNTHASE, MITOCHONDRIAL"/>
    <property type="match status" value="1"/>
</dbReference>
<dbReference type="SUPFAM" id="SSF53901">
    <property type="entry name" value="Thiolase-like"/>
    <property type="match status" value="2"/>
</dbReference>
<dbReference type="RefSeq" id="WP_380556605.1">
    <property type="nucleotide sequence ID" value="NZ_JBHEZY010000012.1"/>
</dbReference>
<dbReference type="InterPro" id="IPR000794">
    <property type="entry name" value="Beta-ketoacyl_synthase"/>
</dbReference>
<accession>A0ABV6X7Y0</accession>
<sequence length="363" mass="37545">MTTAMRGTMRSDVLTVTGWSAVSPYGLGRAAYTAGVRDRRRTDTALDPARWQGPDARACLVPGFDVREALGRKGTRAMNRVTGLAVTAVGALADRSGEGADTALVLGTTTGSLQSMMDFTRDSLTGDRPFDVDPTVIPNSVMNCAAAQCAIWHRIEGPNTTLACGRPSGLLALAYARRLLAGGRASAALCGAAEEYTGARAWIEHHNRDAAPALLGEGAAVLRVELGPAEDGGRDSAVLALRSLLRLPGASTAELVGTVVRRALEQAGVTPGQVWAAVPSGLCAEETWALTEVFGDEALEQVPLTSELLGDTGAASASFQLASTLALADRAPGRIAVVTSVDGDGLVAAAVLRLAKEQQEATV</sequence>
<dbReference type="InterPro" id="IPR016039">
    <property type="entry name" value="Thiolase-like"/>
</dbReference>
<comment type="caution">
    <text evidence="3">The sequence shown here is derived from an EMBL/GenBank/DDBJ whole genome shotgun (WGS) entry which is preliminary data.</text>
</comment>
<evidence type="ECO:0000256" key="1">
    <source>
        <dbReference type="ARBA" id="ARBA00022679"/>
    </source>
</evidence>
<evidence type="ECO:0000313" key="3">
    <source>
        <dbReference type="EMBL" id="MFC1434237.1"/>
    </source>
</evidence>
<dbReference type="PANTHER" id="PTHR11712">
    <property type="entry name" value="POLYKETIDE SYNTHASE-RELATED"/>
    <property type="match status" value="1"/>
</dbReference>
<dbReference type="Gene3D" id="3.40.47.10">
    <property type="match status" value="1"/>
</dbReference>
<dbReference type="Pfam" id="PF00109">
    <property type="entry name" value="ketoacyl-synt"/>
    <property type="match status" value="1"/>
</dbReference>
<proteinExistence type="predicted"/>
<name>A0ABV6X7Y0_9ACTN</name>
<dbReference type="InterPro" id="IPR014030">
    <property type="entry name" value="Ketoacyl_synth_N"/>
</dbReference>
<reference evidence="3 4" key="1">
    <citation type="submission" date="2024-09" db="EMBL/GenBank/DDBJ databases">
        <authorList>
            <person name="Lee S.D."/>
        </authorList>
    </citation>
    <scope>NUCLEOTIDE SEQUENCE [LARGE SCALE GENOMIC DNA]</scope>
    <source>
        <strain evidence="3 4">N1-3</strain>
    </source>
</reference>